<dbReference type="RefSeq" id="WP_111500819.1">
    <property type="nucleotide sequence ID" value="NZ_QKYN01000040.1"/>
</dbReference>
<reference evidence="1 2" key="1">
    <citation type="submission" date="2018-06" db="EMBL/GenBank/DDBJ databases">
        <title>Streptacidiphilus pinicola sp. nov., isolated from pine grove soil.</title>
        <authorList>
            <person name="Roh S.G."/>
            <person name="Park S."/>
            <person name="Kim M.-K."/>
            <person name="Yun B.-R."/>
            <person name="Park J."/>
            <person name="Kim M.J."/>
            <person name="Kim Y.S."/>
            <person name="Kim S.B."/>
        </authorList>
    </citation>
    <scope>NUCLEOTIDE SEQUENCE [LARGE SCALE GENOMIC DNA]</scope>
    <source>
        <strain evidence="1 2">MMS16-CNU450</strain>
    </source>
</reference>
<dbReference type="OrthoDB" id="3854875at2"/>
<dbReference type="AlphaFoldDB" id="A0A2X0IQT9"/>
<sequence>MKPQVDPYRPAIVRFAGEVEVDGRKFSDNMRLAVWIQDAWIHVRVPDEESPHYSLPVHAVAGVHWED</sequence>
<comment type="caution">
    <text evidence="1">The sequence shown here is derived from an EMBL/GenBank/DDBJ whole genome shotgun (WGS) entry which is preliminary data.</text>
</comment>
<dbReference type="Proteomes" id="UP000248889">
    <property type="component" value="Unassembled WGS sequence"/>
</dbReference>
<name>A0A2X0IQT9_9ACTN</name>
<organism evidence="1 2">
    <name type="scientific">Streptacidiphilus pinicola</name>
    <dbReference type="NCBI Taxonomy" id="2219663"/>
    <lineage>
        <taxon>Bacteria</taxon>
        <taxon>Bacillati</taxon>
        <taxon>Actinomycetota</taxon>
        <taxon>Actinomycetes</taxon>
        <taxon>Kitasatosporales</taxon>
        <taxon>Streptomycetaceae</taxon>
        <taxon>Streptacidiphilus</taxon>
    </lineage>
</organism>
<protein>
    <submittedName>
        <fullName evidence="1">Uncharacterized protein</fullName>
    </submittedName>
</protein>
<accession>A0A2X0IQT9</accession>
<proteinExistence type="predicted"/>
<gene>
    <name evidence="1" type="ORF">DN069_11490</name>
</gene>
<evidence type="ECO:0000313" key="1">
    <source>
        <dbReference type="EMBL" id="RAG85551.1"/>
    </source>
</evidence>
<keyword evidence="2" id="KW-1185">Reference proteome</keyword>
<evidence type="ECO:0000313" key="2">
    <source>
        <dbReference type="Proteomes" id="UP000248889"/>
    </source>
</evidence>
<dbReference type="EMBL" id="QKYN01000040">
    <property type="protein sequence ID" value="RAG85551.1"/>
    <property type="molecule type" value="Genomic_DNA"/>
</dbReference>